<dbReference type="AlphaFoldDB" id="A0A7Y0HI94"/>
<accession>A0A7Y0HI94</accession>
<feature type="domain" description="Periplasmic binding protein" evidence="4">
    <location>
        <begin position="51"/>
        <end position="323"/>
    </location>
</feature>
<protein>
    <submittedName>
        <fullName evidence="5">Substrate-binding domain-containing protein</fullName>
    </submittedName>
</protein>
<dbReference type="GO" id="GO:0030313">
    <property type="term" value="C:cell envelope"/>
    <property type="evidence" value="ECO:0007669"/>
    <property type="project" value="UniProtKB-SubCell"/>
</dbReference>
<evidence type="ECO:0000313" key="6">
    <source>
        <dbReference type="Proteomes" id="UP000539372"/>
    </source>
</evidence>
<dbReference type="Pfam" id="PF13407">
    <property type="entry name" value="Peripla_BP_4"/>
    <property type="match status" value="1"/>
</dbReference>
<dbReference type="InterPro" id="IPR025997">
    <property type="entry name" value="SBP_2_dom"/>
</dbReference>
<dbReference type="EMBL" id="JABBNT010000010">
    <property type="protein sequence ID" value="NMM46747.1"/>
    <property type="molecule type" value="Genomic_DNA"/>
</dbReference>
<dbReference type="SUPFAM" id="SSF53822">
    <property type="entry name" value="Periplasmic binding protein-like I"/>
    <property type="match status" value="1"/>
</dbReference>
<dbReference type="PANTHER" id="PTHR46847">
    <property type="entry name" value="D-ALLOSE-BINDING PERIPLASMIC PROTEIN-RELATED"/>
    <property type="match status" value="1"/>
</dbReference>
<keyword evidence="3" id="KW-0732">Signal</keyword>
<name>A0A7Y0HI94_9PROT</name>
<comment type="subcellular location">
    <subcellularLocation>
        <location evidence="1">Cell envelope</location>
    </subcellularLocation>
</comment>
<dbReference type="Proteomes" id="UP000539372">
    <property type="component" value="Unassembled WGS sequence"/>
</dbReference>
<organism evidence="5 6">
    <name type="scientific">Pacificispira spongiicola</name>
    <dbReference type="NCBI Taxonomy" id="2729598"/>
    <lineage>
        <taxon>Bacteria</taxon>
        <taxon>Pseudomonadati</taxon>
        <taxon>Pseudomonadota</taxon>
        <taxon>Alphaproteobacteria</taxon>
        <taxon>Rhodospirillales</taxon>
        <taxon>Rhodospirillaceae</taxon>
        <taxon>Pacificispira</taxon>
    </lineage>
</organism>
<dbReference type="InterPro" id="IPR028082">
    <property type="entry name" value="Peripla_BP_I"/>
</dbReference>
<dbReference type="PANTHER" id="PTHR46847:SF2">
    <property type="entry name" value="ABC TRANSPORTER SUGAR-BINDING PROTEIN"/>
    <property type="match status" value="1"/>
</dbReference>
<comment type="caution">
    <text evidence="5">The sequence shown here is derived from an EMBL/GenBank/DDBJ whole genome shotgun (WGS) entry which is preliminary data.</text>
</comment>
<evidence type="ECO:0000256" key="2">
    <source>
        <dbReference type="ARBA" id="ARBA00007639"/>
    </source>
</evidence>
<comment type="similarity">
    <text evidence="2">Belongs to the bacterial solute-binding protein 2 family.</text>
</comment>
<proteinExistence type="inferred from homology"/>
<evidence type="ECO:0000313" key="5">
    <source>
        <dbReference type="EMBL" id="NMM46747.1"/>
    </source>
</evidence>
<sequence>MSSDRLSDSRGFAAPAIVLLAGVLLAVALLLSGFSASARAQSDTPAIRVLFINPAPPEDKHWALTTEVMQAAARDLNVDLTVQNAFYSGQYILKYVTLAAQQPQKPDYIIFRNIDKIAEQVFAITDPAGIKTLTIDAPMGGSELKALGGPRQKIKTWIGQFVPNNIAVSKKMAELLVGTALKVNPNGIVEAMAITGPEADIGSQFRLSGFAKTLRDSNRARLIHAFPANWDERTGDRAAYKAFRHAAKAAVWWVANDAMTLGVLNVLRNTHRKVGADTFVGAYNWTEPMMTAILQSKVAYVAGGDFIQGAAALILAYDHSQGRDFVDTGVNHTMEMGFLYRDNVSNIGRIVIAGAWDRVDFRRFSRAANPGLTQYVFDVNTILRAVLGQ</sequence>
<gene>
    <name evidence="5" type="ORF">HH303_19825</name>
</gene>
<dbReference type="RefSeq" id="WP_169627164.1">
    <property type="nucleotide sequence ID" value="NZ_JABBNT010000010.1"/>
</dbReference>
<evidence type="ECO:0000256" key="3">
    <source>
        <dbReference type="ARBA" id="ARBA00022729"/>
    </source>
</evidence>
<evidence type="ECO:0000256" key="1">
    <source>
        <dbReference type="ARBA" id="ARBA00004196"/>
    </source>
</evidence>
<keyword evidence="6" id="KW-1185">Reference proteome</keyword>
<dbReference type="GO" id="GO:0030246">
    <property type="term" value="F:carbohydrate binding"/>
    <property type="evidence" value="ECO:0007669"/>
    <property type="project" value="UniProtKB-ARBA"/>
</dbReference>
<reference evidence="5 6" key="1">
    <citation type="submission" date="2020-04" db="EMBL/GenBank/DDBJ databases">
        <title>Rhodospirillaceae bacterium KN72 isolated from deep sea.</title>
        <authorList>
            <person name="Zhang D.-C."/>
        </authorList>
    </citation>
    <scope>NUCLEOTIDE SEQUENCE [LARGE SCALE GENOMIC DNA]</scope>
    <source>
        <strain evidence="5 6">KN72</strain>
    </source>
</reference>
<dbReference type="Gene3D" id="3.40.50.2300">
    <property type="match status" value="2"/>
</dbReference>
<evidence type="ECO:0000259" key="4">
    <source>
        <dbReference type="Pfam" id="PF13407"/>
    </source>
</evidence>